<reference evidence="2 3" key="1">
    <citation type="journal article" date="2018" name="Evol. Lett.">
        <title>Horizontal gene cluster transfer increased hallucinogenic mushroom diversity.</title>
        <authorList>
            <person name="Reynolds H.T."/>
            <person name="Vijayakumar V."/>
            <person name="Gluck-Thaler E."/>
            <person name="Korotkin H.B."/>
            <person name="Matheny P.B."/>
            <person name="Slot J.C."/>
        </authorList>
    </citation>
    <scope>NUCLEOTIDE SEQUENCE [LARGE SCALE GENOMIC DNA]</scope>
    <source>
        <strain evidence="2 3">SRW20</strain>
    </source>
</reference>
<feature type="region of interest" description="Disordered" evidence="1">
    <location>
        <begin position="46"/>
        <end position="116"/>
    </location>
</feature>
<evidence type="ECO:0000313" key="2">
    <source>
        <dbReference type="EMBL" id="PPR07016.1"/>
    </source>
</evidence>
<sequence>MATSSISRHLPLTTNRIEFCFSTDAGPLPDITPRIDFGTDRSAALHKSRSQNEVGAIICEGERSSSEKSSIARSSTDSDINGLSSSEREEDPGETTLKIRKPPGEPGRPGSGGYSIEGALKGWTPDLILDVKVSNHSASTYSSSQRNQNHVKNNAGHILDESKSYGKQKPARLAQFCISTKQHFPILDKYENHWPIRDMLKLHLKSTSRAFRKQL</sequence>
<dbReference type="STRING" id="231916.A0A409YVG6"/>
<dbReference type="AlphaFoldDB" id="A0A409YVG6"/>
<dbReference type="OrthoDB" id="2686745at2759"/>
<proteinExistence type="predicted"/>
<evidence type="ECO:0000313" key="3">
    <source>
        <dbReference type="Proteomes" id="UP000284706"/>
    </source>
</evidence>
<dbReference type="EMBL" id="NHYE01000197">
    <property type="protein sequence ID" value="PPR07016.1"/>
    <property type="molecule type" value="Genomic_DNA"/>
</dbReference>
<dbReference type="Proteomes" id="UP000284706">
    <property type="component" value="Unassembled WGS sequence"/>
</dbReference>
<organism evidence="2 3">
    <name type="scientific">Gymnopilus dilepis</name>
    <dbReference type="NCBI Taxonomy" id="231916"/>
    <lineage>
        <taxon>Eukaryota</taxon>
        <taxon>Fungi</taxon>
        <taxon>Dikarya</taxon>
        <taxon>Basidiomycota</taxon>
        <taxon>Agaricomycotina</taxon>
        <taxon>Agaricomycetes</taxon>
        <taxon>Agaricomycetidae</taxon>
        <taxon>Agaricales</taxon>
        <taxon>Agaricineae</taxon>
        <taxon>Hymenogastraceae</taxon>
        <taxon>Gymnopilus</taxon>
    </lineage>
</organism>
<accession>A0A409YVG6</accession>
<evidence type="ECO:0000256" key="1">
    <source>
        <dbReference type="SAM" id="MobiDB-lite"/>
    </source>
</evidence>
<dbReference type="InParanoid" id="A0A409YVG6"/>
<keyword evidence="3" id="KW-1185">Reference proteome</keyword>
<name>A0A409YVG6_9AGAR</name>
<protein>
    <submittedName>
        <fullName evidence="2">Uncharacterized protein</fullName>
    </submittedName>
</protein>
<comment type="caution">
    <text evidence="2">The sequence shown here is derived from an EMBL/GenBank/DDBJ whole genome shotgun (WGS) entry which is preliminary data.</text>
</comment>
<gene>
    <name evidence="2" type="ORF">CVT26_005211</name>
</gene>